<evidence type="ECO:0000313" key="2">
    <source>
        <dbReference type="Proteomes" id="UP000602124"/>
    </source>
</evidence>
<dbReference type="RefSeq" id="WP_198874629.1">
    <property type="nucleotide sequence ID" value="NZ_JAEKMH010000001.1"/>
</dbReference>
<protein>
    <submittedName>
        <fullName evidence="1">Uncharacterized protein</fullName>
    </submittedName>
</protein>
<gene>
    <name evidence="1" type="ORF">JEQ47_01540</name>
</gene>
<organism evidence="1 2">
    <name type="scientific">Devosia sediminis</name>
    <dbReference type="NCBI Taxonomy" id="2798801"/>
    <lineage>
        <taxon>Bacteria</taxon>
        <taxon>Pseudomonadati</taxon>
        <taxon>Pseudomonadota</taxon>
        <taxon>Alphaproteobacteria</taxon>
        <taxon>Hyphomicrobiales</taxon>
        <taxon>Devosiaceae</taxon>
        <taxon>Devosia</taxon>
    </lineage>
</organism>
<accession>A0A934MJS6</accession>
<dbReference type="Proteomes" id="UP000602124">
    <property type="component" value="Unassembled WGS sequence"/>
</dbReference>
<dbReference type="EMBL" id="JAEKMH010000001">
    <property type="protein sequence ID" value="MBJ3783390.1"/>
    <property type="molecule type" value="Genomic_DNA"/>
</dbReference>
<proteinExistence type="predicted"/>
<evidence type="ECO:0000313" key="1">
    <source>
        <dbReference type="EMBL" id="MBJ3783390.1"/>
    </source>
</evidence>
<comment type="caution">
    <text evidence="1">The sequence shown here is derived from an EMBL/GenBank/DDBJ whole genome shotgun (WGS) entry which is preliminary data.</text>
</comment>
<name>A0A934MJS6_9HYPH</name>
<sequence length="58" mass="6613">MSERIVVTIRAELQYGSSRVQEVNRQITATTDEAAEEIRAVVTEGLRQINVKLKELIR</sequence>
<reference evidence="1" key="1">
    <citation type="submission" date="2020-12" db="EMBL/GenBank/DDBJ databases">
        <title>Devosia sp. MSA67 isolated from Mo River.</title>
        <authorList>
            <person name="Ma F."/>
            <person name="Zi Z."/>
        </authorList>
    </citation>
    <scope>NUCLEOTIDE SEQUENCE</scope>
    <source>
        <strain evidence="1">MSA67</strain>
    </source>
</reference>
<keyword evidence="2" id="KW-1185">Reference proteome</keyword>
<dbReference type="AlphaFoldDB" id="A0A934MJS6"/>